<evidence type="ECO:0000313" key="2">
    <source>
        <dbReference type="EMBL" id="GMN57886.1"/>
    </source>
</evidence>
<proteinExistence type="predicted"/>
<evidence type="ECO:0000313" key="3">
    <source>
        <dbReference type="Proteomes" id="UP001187192"/>
    </source>
</evidence>
<dbReference type="EMBL" id="BTGU01000073">
    <property type="protein sequence ID" value="GMN57886.1"/>
    <property type="molecule type" value="Genomic_DNA"/>
</dbReference>
<evidence type="ECO:0000256" key="1">
    <source>
        <dbReference type="SAM" id="MobiDB-lite"/>
    </source>
</evidence>
<keyword evidence="3" id="KW-1185">Reference proteome</keyword>
<organism evidence="2 3">
    <name type="scientific">Ficus carica</name>
    <name type="common">Common fig</name>
    <dbReference type="NCBI Taxonomy" id="3494"/>
    <lineage>
        <taxon>Eukaryota</taxon>
        <taxon>Viridiplantae</taxon>
        <taxon>Streptophyta</taxon>
        <taxon>Embryophyta</taxon>
        <taxon>Tracheophyta</taxon>
        <taxon>Spermatophyta</taxon>
        <taxon>Magnoliopsida</taxon>
        <taxon>eudicotyledons</taxon>
        <taxon>Gunneridae</taxon>
        <taxon>Pentapetalae</taxon>
        <taxon>rosids</taxon>
        <taxon>fabids</taxon>
        <taxon>Rosales</taxon>
        <taxon>Moraceae</taxon>
        <taxon>Ficeae</taxon>
        <taxon>Ficus</taxon>
    </lineage>
</organism>
<feature type="region of interest" description="Disordered" evidence="1">
    <location>
        <begin position="1"/>
        <end position="49"/>
    </location>
</feature>
<dbReference type="AlphaFoldDB" id="A0AA88DM58"/>
<sequence length="67" mass="7205">MVERAARAKKAEKAARPLSLQPAQQTEKAACPFSRASCSPPSEMKGQRATALPLVRKGRAAVQFVLI</sequence>
<protein>
    <submittedName>
        <fullName evidence="2">Uncharacterized protein</fullName>
    </submittedName>
</protein>
<reference evidence="2" key="1">
    <citation type="submission" date="2023-07" db="EMBL/GenBank/DDBJ databases">
        <title>draft genome sequence of fig (Ficus carica).</title>
        <authorList>
            <person name="Takahashi T."/>
            <person name="Nishimura K."/>
        </authorList>
    </citation>
    <scope>NUCLEOTIDE SEQUENCE</scope>
</reference>
<name>A0AA88DM58_FICCA</name>
<dbReference type="Proteomes" id="UP001187192">
    <property type="component" value="Unassembled WGS sequence"/>
</dbReference>
<gene>
    <name evidence="2" type="ORF">TIFTF001_026991</name>
</gene>
<feature type="compositionally biased region" description="Basic and acidic residues" evidence="1">
    <location>
        <begin position="1"/>
        <end position="15"/>
    </location>
</feature>
<comment type="caution">
    <text evidence="2">The sequence shown here is derived from an EMBL/GenBank/DDBJ whole genome shotgun (WGS) entry which is preliminary data.</text>
</comment>
<accession>A0AA88DM58</accession>